<feature type="signal peptide" evidence="9">
    <location>
        <begin position="1"/>
        <end position="20"/>
    </location>
</feature>
<dbReference type="OrthoDB" id="428480at2759"/>
<dbReference type="EMBL" id="MU251253">
    <property type="protein sequence ID" value="KAG9254818.1"/>
    <property type="molecule type" value="Genomic_DNA"/>
</dbReference>
<dbReference type="InterPro" id="IPR015883">
    <property type="entry name" value="Glyco_hydro_20_cat"/>
</dbReference>
<evidence type="ECO:0000256" key="1">
    <source>
        <dbReference type="ARBA" id="ARBA00001231"/>
    </source>
</evidence>
<comment type="catalytic activity">
    <reaction evidence="1 7">
        <text>Hydrolysis of terminal non-reducing N-acetyl-D-hexosamine residues in N-acetyl-beta-D-hexosaminides.</text>
        <dbReference type="EC" id="3.2.1.52"/>
    </reaction>
</comment>
<keyword evidence="6 7" id="KW-0326">Glycosidase</keyword>
<dbReference type="SUPFAM" id="SSF51445">
    <property type="entry name" value="(Trans)glycosidases"/>
    <property type="match status" value="1"/>
</dbReference>
<dbReference type="GO" id="GO:0016020">
    <property type="term" value="C:membrane"/>
    <property type="evidence" value="ECO:0007669"/>
    <property type="project" value="TreeGrafter"/>
</dbReference>
<evidence type="ECO:0000256" key="8">
    <source>
        <dbReference type="PIRSR" id="PIRSR001093-1"/>
    </source>
</evidence>
<evidence type="ECO:0000313" key="13">
    <source>
        <dbReference type="Proteomes" id="UP000887229"/>
    </source>
</evidence>
<dbReference type="Pfam" id="PF14845">
    <property type="entry name" value="Glycohydro_20b2"/>
    <property type="match status" value="1"/>
</dbReference>
<dbReference type="PANTHER" id="PTHR22600:SF58">
    <property type="entry name" value="BETA-HEXOSAMINIDASE"/>
    <property type="match status" value="1"/>
</dbReference>
<keyword evidence="4 7" id="KW-0378">Hydrolase</keyword>
<dbReference type="Gene3D" id="3.20.20.80">
    <property type="entry name" value="Glycosidases"/>
    <property type="match status" value="1"/>
</dbReference>
<keyword evidence="13" id="KW-1185">Reference proteome</keyword>
<dbReference type="InterPro" id="IPR029018">
    <property type="entry name" value="Hex-like_dom2"/>
</dbReference>
<organism evidence="12 13">
    <name type="scientific">Emericellopsis atlantica</name>
    <dbReference type="NCBI Taxonomy" id="2614577"/>
    <lineage>
        <taxon>Eukaryota</taxon>
        <taxon>Fungi</taxon>
        <taxon>Dikarya</taxon>
        <taxon>Ascomycota</taxon>
        <taxon>Pezizomycotina</taxon>
        <taxon>Sordariomycetes</taxon>
        <taxon>Hypocreomycetidae</taxon>
        <taxon>Hypocreales</taxon>
        <taxon>Bionectriaceae</taxon>
        <taxon>Emericellopsis</taxon>
    </lineage>
</organism>
<dbReference type="AlphaFoldDB" id="A0A9P8CPR1"/>
<dbReference type="Proteomes" id="UP000887229">
    <property type="component" value="Unassembled WGS sequence"/>
</dbReference>
<gene>
    <name evidence="12" type="ORF">F5Z01DRAFT_681330</name>
</gene>
<evidence type="ECO:0000256" key="5">
    <source>
        <dbReference type="ARBA" id="ARBA00023180"/>
    </source>
</evidence>
<accession>A0A9P8CPR1</accession>
<dbReference type="InterPro" id="IPR025705">
    <property type="entry name" value="Beta_hexosaminidase_sua/sub"/>
</dbReference>
<sequence length="604" mass="67930">MLSSVLKAAALALAVTPASAIWPIPKTISTGNSTLFIDQTVAVTYNGKPVRKFHPDSHFLYQVAKDSIYAQLTYAVGYTPPPGPNFKSSDIVQGGVERAFSAIFQDGLVPWMLRERGSDFEPKQRDDTKRIAKLTITQTEEDDESTFKPVAGSLDESYSLKVGLDGEATLKAASSTGVLRGLETFSQLFYKHSSGLTFYTQHAPYDIEDEPLYPHRGILMDVSRHWFPLEDIKRQIDGLAMNKMNVLHLHITDTQSWPLEVPSLPKLTEKGAYAPHLTFSPADIQDLYEYGVHRGVQVIMEIDMPGHVGIDQAYPGLTVAFNKQPYQWYCAQPPCGSFKLNNTDVEDFLDTLLDDILARISPYTAYFHTGGDEYKANNSLIDPALETNDVQILQPMLQRFLTHVHDKVVEHGLTPFVWEEMVLEWNATVPEGAVIQSWLGEGAVKELAENGHKVVDSSYNFYYLDCGRGQWLDFPNGKSWQTFYPFTDWCQPTKSWRLIYSHDPRDGVADEAKKNVIGGECPVWAETIDPATLDGLVWPRAGVAGEVWWSGNVDAQGNNRTHYEVRPRLSEQRERMLTRGVKGSVITQQWCDMNKPEDCGHMEQ</sequence>
<evidence type="ECO:0000259" key="11">
    <source>
        <dbReference type="Pfam" id="PF14845"/>
    </source>
</evidence>
<evidence type="ECO:0000256" key="2">
    <source>
        <dbReference type="ARBA" id="ARBA00006285"/>
    </source>
</evidence>
<dbReference type="PRINTS" id="PR00738">
    <property type="entry name" value="GLHYDRLASE20"/>
</dbReference>
<keyword evidence="3 9" id="KW-0732">Signal</keyword>
<evidence type="ECO:0000259" key="10">
    <source>
        <dbReference type="Pfam" id="PF00728"/>
    </source>
</evidence>
<evidence type="ECO:0000256" key="4">
    <source>
        <dbReference type="ARBA" id="ARBA00022801"/>
    </source>
</evidence>
<dbReference type="InterPro" id="IPR017853">
    <property type="entry name" value="GH"/>
</dbReference>
<dbReference type="GeneID" id="70296579"/>
<feature type="active site" description="Proton donor" evidence="8">
    <location>
        <position position="373"/>
    </location>
</feature>
<dbReference type="GO" id="GO:0030203">
    <property type="term" value="P:glycosaminoglycan metabolic process"/>
    <property type="evidence" value="ECO:0007669"/>
    <property type="project" value="TreeGrafter"/>
</dbReference>
<dbReference type="PIRSF" id="PIRSF001093">
    <property type="entry name" value="B-hxosamndse_ab_euk"/>
    <property type="match status" value="1"/>
</dbReference>
<dbReference type="GO" id="GO:0005975">
    <property type="term" value="P:carbohydrate metabolic process"/>
    <property type="evidence" value="ECO:0007669"/>
    <property type="project" value="InterPro"/>
</dbReference>
<evidence type="ECO:0000313" key="12">
    <source>
        <dbReference type="EMBL" id="KAG9254818.1"/>
    </source>
</evidence>
<comment type="caution">
    <text evidence="12">The sequence shown here is derived from an EMBL/GenBank/DDBJ whole genome shotgun (WGS) entry which is preliminary data.</text>
</comment>
<dbReference type="Pfam" id="PF00728">
    <property type="entry name" value="Glyco_hydro_20"/>
    <property type="match status" value="1"/>
</dbReference>
<evidence type="ECO:0000256" key="7">
    <source>
        <dbReference type="PIRNR" id="PIRNR001093"/>
    </source>
</evidence>
<evidence type="ECO:0000256" key="9">
    <source>
        <dbReference type="SAM" id="SignalP"/>
    </source>
</evidence>
<name>A0A9P8CPR1_9HYPO</name>
<keyword evidence="5" id="KW-0325">Glycoprotein</keyword>
<evidence type="ECO:0000256" key="6">
    <source>
        <dbReference type="ARBA" id="ARBA00023295"/>
    </source>
</evidence>
<dbReference type="PANTHER" id="PTHR22600">
    <property type="entry name" value="BETA-HEXOSAMINIDASE"/>
    <property type="match status" value="1"/>
</dbReference>
<dbReference type="GO" id="GO:0016231">
    <property type="term" value="F:beta-N-acetylglucosaminidase activity"/>
    <property type="evidence" value="ECO:0007669"/>
    <property type="project" value="TreeGrafter"/>
</dbReference>
<protein>
    <recommendedName>
        <fullName evidence="7">Beta-hexosaminidase</fullName>
        <ecNumber evidence="7">3.2.1.52</ecNumber>
    </recommendedName>
</protein>
<dbReference type="Gene3D" id="3.30.379.10">
    <property type="entry name" value="Chitobiase/beta-hexosaminidase domain 2-like"/>
    <property type="match status" value="1"/>
</dbReference>
<feature type="domain" description="Glycoside hydrolase family 20 catalytic" evidence="10">
    <location>
        <begin position="213"/>
        <end position="551"/>
    </location>
</feature>
<feature type="domain" description="Beta-hexosaminidase eukaryotic type N-terminal" evidence="11">
    <location>
        <begin position="21"/>
        <end position="188"/>
    </location>
</feature>
<dbReference type="FunFam" id="3.20.20.80:FF:000063">
    <property type="entry name" value="Beta-hexosaminidase"/>
    <property type="match status" value="1"/>
</dbReference>
<dbReference type="RefSeq" id="XP_046118742.1">
    <property type="nucleotide sequence ID" value="XM_046265676.1"/>
</dbReference>
<dbReference type="EC" id="3.2.1.52" evidence="7"/>
<dbReference type="InterPro" id="IPR029019">
    <property type="entry name" value="HEX_eukaryotic_N"/>
</dbReference>
<comment type="similarity">
    <text evidence="2 7">Belongs to the glycosyl hydrolase 20 family.</text>
</comment>
<dbReference type="SUPFAM" id="SSF55545">
    <property type="entry name" value="beta-N-acetylhexosaminidase-like domain"/>
    <property type="match status" value="1"/>
</dbReference>
<evidence type="ECO:0000256" key="3">
    <source>
        <dbReference type="ARBA" id="ARBA00022729"/>
    </source>
</evidence>
<feature type="chain" id="PRO_5040371579" description="Beta-hexosaminidase" evidence="9">
    <location>
        <begin position="21"/>
        <end position="604"/>
    </location>
</feature>
<proteinExistence type="inferred from homology"/>
<reference evidence="12" key="1">
    <citation type="journal article" date="2021" name="IMA Fungus">
        <title>Genomic characterization of three marine fungi, including Emericellopsis atlantica sp. nov. with signatures of a generalist lifestyle and marine biomass degradation.</title>
        <authorList>
            <person name="Hagestad O.C."/>
            <person name="Hou L."/>
            <person name="Andersen J.H."/>
            <person name="Hansen E.H."/>
            <person name="Altermark B."/>
            <person name="Li C."/>
            <person name="Kuhnert E."/>
            <person name="Cox R.J."/>
            <person name="Crous P.W."/>
            <person name="Spatafora J.W."/>
            <person name="Lail K."/>
            <person name="Amirebrahimi M."/>
            <person name="Lipzen A."/>
            <person name="Pangilinan J."/>
            <person name="Andreopoulos W."/>
            <person name="Hayes R.D."/>
            <person name="Ng V."/>
            <person name="Grigoriev I.V."/>
            <person name="Jackson S.A."/>
            <person name="Sutton T.D.S."/>
            <person name="Dobson A.D.W."/>
            <person name="Rama T."/>
        </authorList>
    </citation>
    <scope>NUCLEOTIDE SEQUENCE</scope>
    <source>
        <strain evidence="12">TS7</strain>
    </source>
</reference>